<dbReference type="Pfam" id="PF01420">
    <property type="entry name" value="Methylase_S"/>
    <property type="match status" value="2"/>
</dbReference>
<feature type="coiled-coil region" evidence="4">
    <location>
        <begin position="376"/>
        <end position="403"/>
    </location>
</feature>
<dbReference type="AlphaFoldDB" id="A0A317PXT6"/>
<proteinExistence type="inferred from homology"/>
<keyword evidence="3" id="KW-0238">DNA-binding</keyword>
<feature type="domain" description="Type I restriction modification DNA specificity" evidence="5">
    <location>
        <begin position="212"/>
        <end position="387"/>
    </location>
</feature>
<evidence type="ECO:0000256" key="1">
    <source>
        <dbReference type="ARBA" id="ARBA00010923"/>
    </source>
</evidence>
<reference evidence="6 7" key="1">
    <citation type="submission" date="2018-05" db="EMBL/GenBank/DDBJ databases">
        <title>Freshwater and sediment microbial communities from various areas in North America, analyzing microbe dynamics in response to fracking.</title>
        <authorList>
            <person name="Lamendella R."/>
        </authorList>
    </citation>
    <scope>NUCLEOTIDE SEQUENCE [LARGE SCALE GENOMIC DNA]</scope>
    <source>
        <strain evidence="6 7">125B1</strain>
    </source>
</reference>
<dbReference type="Gene3D" id="1.10.287.1120">
    <property type="entry name" value="Bipartite methylase S protein"/>
    <property type="match status" value="1"/>
</dbReference>
<accession>A0A317PXT6</accession>
<dbReference type="InterPro" id="IPR052021">
    <property type="entry name" value="Type-I_RS_S_subunit"/>
</dbReference>
<dbReference type="Proteomes" id="UP000246964">
    <property type="component" value="Unassembled WGS sequence"/>
</dbReference>
<comment type="caution">
    <text evidence="6">The sequence shown here is derived from an EMBL/GenBank/DDBJ whole genome shotgun (WGS) entry which is preliminary data.</text>
</comment>
<keyword evidence="4" id="KW-0175">Coiled coil</keyword>
<name>A0A317PXT6_9GAMM</name>
<evidence type="ECO:0000313" key="6">
    <source>
        <dbReference type="EMBL" id="PWW07925.1"/>
    </source>
</evidence>
<evidence type="ECO:0000313" key="7">
    <source>
        <dbReference type="Proteomes" id="UP000246964"/>
    </source>
</evidence>
<keyword evidence="7" id="KW-1185">Reference proteome</keyword>
<evidence type="ECO:0000259" key="5">
    <source>
        <dbReference type="Pfam" id="PF01420"/>
    </source>
</evidence>
<dbReference type="EMBL" id="QGTT01000024">
    <property type="protein sequence ID" value="PWW07925.1"/>
    <property type="molecule type" value="Genomic_DNA"/>
</dbReference>
<evidence type="ECO:0000256" key="4">
    <source>
        <dbReference type="SAM" id="Coils"/>
    </source>
</evidence>
<evidence type="ECO:0000256" key="2">
    <source>
        <dbReference type="ARBA" id="ARBA00022747"/>
    </source>
</evidence>
<dbReference type="InterPro" id="IPR044946">
    <property type="entry name" value="Restrct_endonuc_typeI_TRD_sf"/>
</dbReference>
<evidence type="ECO:0000256" key="3">
    <source>
        <dbReference type="ARBA" id="ARBA00023125"/>
    </source>
</evidence>
<dbReference type="SUPFAM" id="SSF116734">
    <property type="entry name" value="DNA methylase specificity domain"/>
    <property type="match status" value="2"/>
</dbReference>
<feature type="domain" description="Type I restriction modification DNA specificity" evidence="5">
    <location>
        <begin position="3"/>
        <end position="180"/>
    </location>
</feature>
<dbReference type="CDD" id="cd17249">
    <property type="entry name" value="RMtype1_S_EcoR124I-TRD2-CR2_like"/>
    <property type="match status" value="1"/>
</dbReference>
<dbReference type="InterPro" id="IPR000055">
    <property type="entry name" value="Restrct_endonuc_typeI_TRD"/>
</dbReference>
<protein>
    <submittedName>
        <fullName evidence="6">Type I restriction enzyme S subunit</fullName>
    </submittedName>
</protein>
<dbReference type="GO" id="GO:0003677">
    <property type="term" value="F:DNA binding"/>
    <property type="evidence" value="ECO:0007669"/>
    <property type="project" value="UniProtKB-KW"/>
</dbReference>
<dbReference type="PANTHER" id="PTHR30408:SF12">
    <property type="entry name" value="TYPE I RESTRICTION ENZYME MJAVIII SPECIFICITY SUBUNIT"/>
    <property type="match status" value="1"/>
</dbReference>
<organism evidence="6 7">
    <name type="scientific">Pseudidiomarina maritima</name>
    <dbReference type="NCBI Taxonomy" id="519453"/>
    <lineage>
        <taxon>Bacteria</taxon>
        <taxon>Pseudomonadati</taxon>
        <taxon>Pseudomonadota</taxon>
        <taxon>Gammaproteobacteria</taxon>
        <taxon>Alteromonadales</taxon>
        <taxon>Idiomarinaceae</taxon>
        <taxon>Pseudidiomarina</taxon>
    </lineage>
</organism>
<gene>
    <name evidence="6" type="ORF">DET45_12431</name>
</gene>
<dbReference type="GO" id="GO:0009307">
    <property type="term" value="P:DNA restriction-modification system"/>
    <property type="evidence" value="ECO:0007669"/>
    <property type="project" value="UniProtKB-KW"/>
</dbReference>
<dbReference type="PANTHER" id="PTHR30408">
    <property type="entry name" value="TYPE-1 RESTRICTION ENZYME ECOKI SPECIFICITY PROTEIN"/>
    <property type="match status" value="1"/>
</dbReference>
<sequence length="411" mass="45484">MVPEGWKLTDLGSLGAWSGGGTPNKANKAFWEGGTIPWVSPKDMWTTSVDRTQDYITEDAVKNSTTKVYPPGSIFIVTRSGILRKRVPVAISTVFAAVNQDIKVLSPNINIDTTYVANFLWCFNDIVLSRCAKDGTTVESIDTNSLMGFPIKLPPIQIQKKIAQILSTWDKAITTTEQLLANSQRQKKALMQQLLTGKKRLLDENGVRFSGDFKRFNFSELLEIDKKSLSSRTAPNFEFDYISLSDVDAGGIASNLEKHVFKLAPSRAKRIVSVGDILFATVRPNLQGFARVKEQHKSCIASTGFAVLSPKTGTCIDYVYHYLFGAHISGQINALVVGTNYPAINSSDVGGLCIYCPSYEEQLRIANVLNSNDKFIFALQQKLEALKQEKKALMQQLLTGKRRVKVDEEAA</sequence>
<dbReference type="RefSeq" id="WP_110076916.1">
    <property type="nucleotide sequence ID" value="NZ_QGTT01000024.1"/>
</dbReference>
<keyword evidence="2" id="KW-0680">Restriction system</keyword>
<dbReference type="Gene3D" id="3.90.220.20">
    <property type="entry name" value="DNA methylase specificity domains"/>
    <property type="match status" value="2"/>
</dbReference>
<comment type="similarity">
    <text evidence="1">Belongs to the type-I restriction system S methylase family.</text>
</comment>